<keyword evidence="3" id="KW-0813">Transport</keyword>
<keyword evidence="4 9" id="KW-0812">Transmembrane</keyword>
<accession>A0A024G0C9</accession>
<dbReference type="GO" id="GO:0031902">
    <property type="term" value="C:late endosome membrane"/>
    <property type="evidence" value="ECO:0007669"/>
    <property type="project" value="TreeGrafter"/>
</dbReference>
<evidence type="ECO:0000256" key="3">
    <source>
        <dbReference type="ARBA" id="ARBA00022448"/>
    </source>
</evidence>
<evidence type="ECO:0000259" key="10">
    <source>
        <dbReference type="PROSITE" id="PS50192"/>
    </source>
</evidence>
<dbReference type="AlphaFoldDB" id="A0A024G0C9"/>
<feature type="domain" description="T-SNARE coiled-coil homology" evidence="10">
    <location>
        <begin position="141"/>
        <end position="203"/>
    </location>
</feature>
<evidence type="ECO:0000256" key="6">
    <source>
        <dbReference type="ARBA" id="ARBA00022989"/>
    </source>
</evidence>
<dbReference type="InterPro" id="IPR000727">
    <property type="entry name" value="T_SNARE_dom"/>
</dbReference>
<comment type="similarity">
    <text evidence="2">Belongs to the VTI1 family.</text>
</comment>
<dbReference type="GO" id="GO:0012507">
    <property type="term" value="C:ER to Golgi transport vesicle membrane"/>
    <property type="evidence" value="ECO:0007669"/>
    <property type="project" value="TreeGrafter"/>
</dbReference>
<reference evidence="11 12" key="1">
    <citation type="submission" date="2012-05" db="EMBL/GenBank/DDBJ databases">
        <title>Recombination and specialization in a pathogen metapopulation.</title>
        <authorList>
            <person name="Gardiner A."/>
            <person name="Kemen E."/>
            <person name="Schultz-Larsen T."/>
            <person name="MacLean D."/>
            <person name="Van Oosterhout C."/>
            <person name="Jones J.D.G."/>
        </authorList>
    </citation>
    <scope>NUCLEOTIDE SEQUENCE [LARGE SCALE GENOMIC DNA]</scope>
    <source>
        <strain evidence="11 12">Ac Nc2</strain>
    </source>
</reference>
<evidence type="ECO:0000256" key="7">
    <source>
        <dbReference type="ARBA" id="ARBA00023054"/>
    </source>
</evidence>
<dbReference type="GO" id="GO:0005484">
    <property type="term" value="F:SNAP receptor activity"/>
    <property type="evidence" value="ECO:0007669"/>
    <property type="project" value="TreeGrafter"/>
</dbReference>
<evidence type="ECO:0000256" key="9">
    <source>
        <dbReference type="SAM" id="Phobius"/>
    </source>
</evidence>
<evidence type="ECO:0000313" key="11">
    <source>
        <dbReference type="EMBL" id="CCI40297.1"/>
    </source>
</evidence>
<evidence type="ECO:0000256" key="8">
    <source>
        <dbReference type="ARBA" id="ARBA00023136"/>
    </source>
</evidence>
<dbReference type="STRING" id="65357.A0A024G0C9"/>
<dbReference type="Gene3D" id="1.20.5.110">
    <property type="match status" value="1"/>
</dbReference>
<dbReference type="CDD" id="cd15862">
    <property type="entry name" value="SNARE_Vti1"/>
    <property type="match status" value="1"/>
</dbReference>
<comment type="subcellular location">
    <subcellularLocation>
        <location evidence="1">Membrane</location>
        <topology evidence="1">Single-pass type IV membrane protein</topology>
    </subcellularLocation>
</comment>
<dbReference type="SMART" id="SM00397">
    <property type="entry name" value="t_SNARE"/>
    <property type="match status" value="1"/>
</dbReference>
<sequence length="274" mass="31094">MPHDNVTFPCYMTEDFEALREDTLKQLDTYRSSGIPGRSIEIYYVKLQLMFVTEQRHGLETAIASNIEKLGNYTRLLENETKDVSGTDRRQLMEMTRKCKSQVASLKSEMERLKLLSDAKASESASAESTTNAKDQMLQYQNRLDRTGRHLDQTQQTLAETEAIASNVANNLLTQRNQLQHAEIDVGQADEDVRDAGRHLRRLTIKVVTNKIVLGLLIIILIAAVIFLSVYKWYPGAKEAIRGKPSTNTTRLLESGLSYDVTVLSSRLFKEKHE</sequence>
<dbReference type="GO" id="GO:0015031">
    <property type="term" value="P:protein transport"/>
    <property type="evidence" value="ECO:0007669"/>
    <property type="project" value="UniProtKB-KW"/>
</dbReference>
<evidence type="ECO:0000256" key="2">
    <source>
        <dbReference type="ARBA" id="ARBA00006108"/>
    </source>
</evidence>
<dbReference type="PROSITE" id="PS50192">
    <property type="entry name" value="T_SNARE"/>
    <property type="match status" value="1"/>
</dbReference>
<gene>
    <name evidence="11" type="ORF">BN9_010810</name>
</gene>
<dbReference type="PANTHER" id="PTHR21230">
    <property type="entry name" value="VESICLE TRANSPORT V-SNARE PROTEIN VTI1-RELATED"/>
    <property type="match status" value="1"/>
</dbReference>
<evidence type="ECO:0000256" key="5">
    <source>
        <dbReference type="ARBA" id="ARBA00022927"/>
    </source>
</evidence>
<keyword evidence="7" id="KW-0175">Coiled coil</keyword>
<dbReference type="GO" id="GO:0005789">
    <property type="term" value="C:endoplasmic reticulum membrane"/>
    <property type="evidence" value="ECO:0007669"/>
    <property type="project" value="TreeGrafter"/>
</dbReference>
<dbReference type="PANTHER" id="PTHR21230:SF26">
    <property type="entry name" value="VESICLE TRANSPORT THROUGH INTERACTION WITH T-SNARES HOMOLOG 1A"/>
    <property type="match status" value="1"/>
</dbReference>
<name>A0A024G0C9_9STRA</name>
<keyword evidence="5" id="KW-0653">Protein transport</keyword>
<protein>
    <recommendedName>
        <fullName evidence="10">t-SNARE coiled-coil homology domain-containing protein</fullName>
    </recommendedName>
</protein>
<feature type="transmembrane region" description="Helical" evidence="9">
    <location>
        <begin position="212"/>
        <end position="234"/>
    </location>
</feature>
<dbReference type="GO" id="GO:0000149">
    <property type="term" value="F:SNARE binding"/>
    <property type="evidence" value="ECO:0007669"/>
    <property type="project" value="TreeGrafter"/>
</dbReference>
<keyword evidence="8 9" id="KW-0472">Membrane</keyword>
<evidence type="ECO:0000256" key="1">
    <source>
        <dbReference type="ARBA" id="ARBA00004211"/>
    </source>
</evidence>
<dbReference type="FunFam" id="1.20.5.110:FF:000002">
    <property type="entry name" value="Vesicle transport through interaction with t-SNAREsB"/>
    <property type="match status" value="1"/>
</dbReference>
<dbReference type="InParanoid" id="A0A024G0C9"/>
<comment type="caution">
    <text evidence="11">The sequence shown here is derived from an EMBL/GenBank/DDBJ whole genome shotgun (WGS) entry which is preliminary data.</text>
</comment>
<keyword evidence="6 9" id="KW-1133">Transmembrane helix</keyword>
<dbReference type="GO" id="GO:0031201">
    <property type="term" value="C:SNARE complex"/>
    <property type="evidence" value="ECO:0007669"/>
    <property type="project" value="TreeGrafter"/>
</dbReference>
<organism evidence="11 12">
    <name type="scientific">Albugo candida</name>
    <dbReference type="NCBI Taxonomy" id="65357"/>
    <lineage>
        <taxon>Eukaryota</taxon>
        <taxon>Sar</taxon>
        <taxon>Stramenopiles</taxon>
        <taxon>Oomycota</taxon>
        <taxon>Peronosporomycetes</taxon>
        <taxon>Albuginales</taxon>
        <taxon>Albuginaceae</taxon>
        <taxon>Albugo</taxon>
    </lineage>
</organism>
<dbReference type="EMBL" id="CAIX01000007">
    <property type="protein sequence ID" value="CCI40297.1"/>
    <property type="molecule type" value="Genomic_DNA"/>
</dbReference>
<dbReference type="GO" id="GO:0005794">
    <property type="term" value="C:Golgi apparatus"/>
    <property type="evidence" value="ECO:0007669"/>
    <property type="project" value="TreeGrafter"/>
</dbReference>
<keyword evidence="12" id="KW-1185">Reference proteome</keyword>
<proteinExistence type="inferred from homology"/>
<dbReference type="OrthoDB" id="430637at2759"/>
<dbReference type="GO" id="GO:0006906">
    <property type="term" value="P:vesicle fusion"/>
    <property type="evidence" value="ECO:0007669"/>
    <property type="project" value="TreeGrafter"/>
</dbReference>
<dbReference type="SUPFAM" id="SSF58038">
    <property type="entry name" value="SNARE fusion complex"/>
    <property type="match status" value="1"/>
</dbReference>
<dbReference type="Proteomes" id="UP000053237">
    <property type="component" value="Unassembled WGS sequence"/>
</dbReference>
<evidence type="ECO:0000313" key="12">
    <source>
        <dbReference type="Proteomes" id="UP000053237"/>
    </source>
</evidence>
<evidence type="ECO:0000256" key="4">
    <source>
        <dbReference type="ARBA" id="ARBA00022692"/>
    </source>
</evidence>